<feature type="compositionally biased region" description="Polar residues" evidence="1">
    <location>
        <begin position="49"/>
        <end position="60"/>
    </location>
</feature>
<name>A0ABD1WKG9_9LAMI</name>
<keyword evidence="3" id="KW-1185">Reference proteome</keyword>
<dbReference type="AlphaFoldDB" id="A0ABD1WKG9"/>
<gene>
    <name evidence="2" type="ORF">Fot_11716</name>
</gene>
<evidence type="ECO:0000256" key="1">
    <source>
        <dbReference type="SAM" id="MobiDB-lite"/>
    </source>
</evidence>
<accession>A0ABD1WKG9</accession>
<protein>
    <submittedName>
        <fullName evidence="2">Uncharacterized protein</fullName>
    </submittedName>
</protein>
<proteinExistence type="predicted"/>
<organism evidence="2 3">
    <name type="scientific">Forsythia ovata</name>
    <dbReference type="NCBI Taxonomy" id="205694"/>
    <lineage>
        <taxon>Eukaryota</taxon>
        <taxon>Viridiplantae</taxon>
        <taxon>Streptophyta</taxon>
        <taxon>Embryophyta</taxon>
        <taxon>Tracheophyta</taxon>
        <taxon>Spermatophyta</taxon>
        <taxon>Magnoliopsida</taxon>
        <taxon>eudicotyledons</taxon>
        <taxon>Gunneridae</taxon>
        <taxon>Pentapetalae</taxon>
        <taxon>asterids</taxon>
        <taxon>lamiids</taxon>
        <taxon>Lamiales</taxon>
        <taxon>Oleaceae</taxon>
        <taxon>Forsythieae</taxon>
        <taxon>Forsythia</taxon>
    </lineage>
</organism>
<dbReference type="EMBL" id="JBFOLJ010000003">
    <property type="protein sequence ID" value="KAL2550186.1"/>
    <property type="molecule type" value="Genomic_DNA"/>
</dbReference>
<reference evidence="3" key="1">
    <citation type="submission" date="2024-07" db="EMBL/GenBank/DDBJ databases">
        <title>Two chromosome-level genome assemblies of Korean endemic species Abeliophyllum distichum and Forsythia ovata (Oleaceae).</title>
        <authorList>
            <person name="Jang H."/>
        </authorList>
    </citation>
    <scope>NUCLEOTIDE SEQUENCE [LARGE SCALE GENOMIC DNA]</scope>
</reference>
<feature type="region of interest" description="Disordered" evidence="1">
    <location>
        <begin position="41"/>
        <end position="70"/>
    </location>
</feature>
<evidence type="ECO:0000313" key="2">
    <source>
        <dbReference type="EMBL" id="KAL2550186.1"/>
    </source>
</evidence>
<dbReference type="Proteomes" id="UP001604277">
    <property type="component" value="Unassembled WGS sequence"/>
</dbReference>
<sequence>MEGSSISGDTTSEFGRGKMNSVIDYKWEDYCLGIKGGKQALRSRKNDSSDSSYEGPTYKTQKMKQPSRSKWHDSDVALSTKVEKEAFPGTGGVTLMMNIVLITALNL</sequence>
<evidence type="ECO:0000313" key="3">
    <source>
        <dbReference type="Proteomes" id="UP001604277"/>
    </source>
</evidence>
<comment type="caution">
    <text evidence="2">The sequence shown here is derived from an EMBL/GenBank/DDBJ whole genome shotgun (WGS) entry which is preliminary data.</text>
</comment>